<dbReference type="RefSeq" id="WP_145870777.1">
    <property type="nucleotide sequence ID" value="NZ_BNCE01000020.1"/>
</dbReference>
<evidence type="ECO:0000256" key="1">
    <source>
        <dbReference type="SAM" id="Coils"/>
    </source>
</evidence>
<proteinExistence type="predicted"/>
<dbReference type="EMBL" id="VIWV01000001">
    <property type="protein sequence ID" value="TWF89216.1"/>
    <property type="molecule type" value="Genomic_DNA"/>
</dbReference>
<feature type="compositionally biased region" description="Basic and acidic residues" evidence="2">
    <location>
        <begin position="910"/>
        <end position="922"/>
    </location>
</feature>
<evidence type="ECO:0008006" key="5">
    <source>
        <dbReference type="Google" id="ProtNLM"/>
    </source>
</evidence>
<feature type="region of interest" description="Disordered" evidence="2">
    <location>
        <begin position="910"/>
        <end position="939"/>
    </location>
</feature>
<keyword evidence="4" id="KW-1185">Reference proteome</keyword>
<feature type="coiled-coil region" evidence="1">
    <location>
        <begin position="423"/>
        <end position="475"/>
    </location>
</feature>
<evidence type="ECO:0000256" key="2">
    <source>
        <dbReference type="SAM" id="MobiDB-lite"/>
    </source>
</evidence>
<feature type="compositionally biased region" description="Basic and acidic residues" evidence="2">
    <location>
        <begin position="1078"/>
        <end position="1092"/>
    </location>
</feature>
<organism evidence="3 4">
    <name type="scientific">Streptomyces capillispiralis</name>
    <dbReference type="NCBI Taxonomy" id="68182"/>
    <lineage>
        <taxon>Bacteria</taxon>
        <taxon>Bacillati</taxon>
        <taxon>Actinomycetota</taxon>
        <taxon>Actinomycetes</taxon>
        <taxon>Kitasatosporales</taxon>
        <taxon>Streptomycetaceae</taxon>
        <taxon>Streptomyces</taxon>
    </lineage>
</organism>
<keyword evidence="1" id="KW-0175">Coiled coil</keyword>
<dbReference type="OrthoDB" id="3202351at2"/>
<evidence type="ECO:0000313" key="3">
    <source>
        <dbReference type="EMBL" id="TWF89216.1"/>
    </source>
</evidence>
<gene>
    <name evidence="3" type="ORF">FHX78_116258</name>
</gene>
<accession>A0A561TQ25</accession>
<evidence type="ECO:0000313" key="4">
    <source>
        <dbReference type="Proteomes" id="UP000316603"/>
    </source>
</evidence>
<feature type="region of interest" description="Disordered" evidence="2">
    <location>
        <begin position="1078"/>
        <end position="1103"/>
    </location>
</feature>
<feature type="coiled-coil region" evidence="1">
    <location>
        <begin position="154"/>
        <end position="181"/>
    </location>
</feature>
<dbReference type="Proteomes" id="UP000316603">
    <property type="component" value="Unassembled WGS sequence"/>
</dbReference>
<feature type="coiled-coil region" evidence="1">
    <location>
        <begin position="318"/>
        <end position="371"/>
    </location>
</feature>
<reference evidence="3 4" key="1">
    <citation type="submission" date="2019-06" db="EMBL/GenBank/DDBJ databases">
        <title>Sequencing the genomes of 1000 actinobacteria strains.</title>
        <authorList>
            <person name="Klenk H.-P."/>
        </authorList>
    </citation>
    <scope>NUCLEOTIDE SEQUENCE [LARGE SCALE GENOMIC DNA]</scope>
    <source>
        <strain evidence="3 4">DSM 41695</strain>
    </source>
</reference>
<sequence length="1487" mass="163495">MYELNRILLRNFGPVDARYEDVTLDFSGAGPEVETASLIPAAGHVTHRPAPANLIMLQNGGGKGVLLTGITCTTIPHRHQDVETLRNFTVSLAQPSHVVLEWADARTGRLLVTAQILAPDREGKLHRRFYSFHPAAALDADRLPFHRDEHWLPFEDYCTELRDVQRRVDALELRIEDGQERWEKHQRTLGLQPDLFDVQRRMNAKESDAAAAFTTTTSDAFVDWLLRKATDDDQYAELGTAFHSYAHAHDQRAAWDKERQFALTMQRACGEVAILHQTRQKTAHAAESAQQRLVHLTATVQLREQQLSDALTVHADAITDTYRAHEEAKRAAERAEQRVHHVRHHASALELATVRAKQRGAEQDKKETEAEKSGWETVPVALRHAHAVDDHTRAQEALSQAERTAAPYLRAVHQAAADLRAGYARAEAAAQDKVRRLAEANQQSETDIEQWQHRREQLLEDTGAAQADLRTLREQIDSFTTTLGQARHDRLVEPDELAGDAAARAEAHARHLDQLMDEAKQARQTARTGRDHAHRHLADTQRQALSDRAAADAALAQTDRLRKQATAVQSLPLCADLLEAAPDELRAVDALEWLREHATVLGEAAGRRIANLETTLTGTRLGLREDQDLLDVLDTSGGLHPASAAVRRLCEDLVTHGISAWPGWRWMHDNVPADAHPQVIRAHPDLVGGIIVGGADGLDAARRHMEQTRPLPAAAVTVGTGERLLRPGSCDDDRFVIEPSPALHDEDAAERERGEVTARITAATRQLQDLDARLAEARELERHLANWLDACAQMPVPDRLAQLNDLQTTAAASETAAQEARDAAEGHDSALHEAEQAYEVLVDRAGQAQRALHVLRQLASAETEAGQARDRIAALTAQCQEWRTEADDLRAACKRAEAELLRRAQAVEAARQEADSHAESRRAVPAPPGGDAAIEPDAPHEPLPVLKHRYEQALDELRAVQVGEDQQQRAARAEEHLLVCQREWNQVPGPIQALAQKFSADPRATDEVQRHAILRDVAGQLTDLDDRLNALRDKESELKVRTGHLKSAAAAAPLTGEEAAAWTPATLEDATALSARAARELEEARTTERAASERYNGARRSQANSSRDLAAFRSVLPRLESAVHGLDLPAAAEPYPGTAEAAETEARQATEEFRTCHQAARDADRALETGVSRLKEEAADVRFEGLDIPLRTQISALGGAKIPALAENWTQALGSRIAALTSDLDAMAKTRDALASQLGAHVTDLLHRLDQASRFSAFPDGDAPWAGQKFLTIRYKKPDQQNPLAAAMRETVDALAQNPRTRKLKGIDVVLRCLKEAVPRGFTAEVMKPNAAQRITRVPVEKMGTTFSGGQELTGAILLYCALAALRTSPGPRSRTRNGGLLLLDNPIGRANATYLVDLQFEMAAALGIQLIYTTGLSDEEVTARFPMCIPLRNDAEARAGLSLIRLDERIRHALVPSPRIVPDDSAAVPSGYLHSARLYTKETPAQ</sequence>
<comment type="caution">
    <text evidence="3">The sequence shown here is derived from an EMBL/GenBank/DDBJ whole genome shotgun (WGS) entry which is preliminary data.</text>
</comment>
<feature type="coiled-coil region" evidence="1">
    <location>
        <begin position="1014"/>
        <end position="1041"/>
    </location>
</feature>
<name>A0A561TQ25_9ACTN</name>
<protein>
    <recommendedName>
        <fullName evidence="5">Chromosome segregation ATPase</fullName>
    </recommendedName>
</protein>